<keyword evidence="7" id="KW-1185">Reference proteome</keyword>
<evidence type="ECO:0000256" key="1">
    <source>
        <dbReference type="ARBA" id="ARBA00004574"/>
    </source>
</evidence>
<evidence type="ECO:0000256" key="3">
    <source>
        <dbReference type="ARBA" id="ARBA00022895"/>
    </source>
</evidence>
<proteinExistence type="predicted"/>
<dbReference type="InterPro" id="IPR012340">
    <property type="entry name" value="NA-bd_OB-fold"/>
</dbReference>
<name>A0A5N6TGH4_ASPAV</name>
<dbReference type="SUPFAM" id="SSF50249">
    <property type="entry name" value="Nucleic acid-binding proteins"/>
    <property type="match status" value="1"/>
</dbReference>
<evidence type="ECO:0000313" key="7">
    <source>
        <dbReference type="Proteomes" id="UP000325780"/>
    </source>
</evidence>
<dbReference type="OrthoDB" id="77828at2759"/>
<dbReference type="InterPro" id="IPR018856">
    <property type="entry name" value="Stn1_N"/>
</dbReference>
<protein>
    <recommendedName>
        <fullName evidence="5">CST complex subunit Stn1 N-terminal domain-containing protein</fullName>
    </recommendedName>
</protein>
<reference evidence="6 7" key="1">
    <citation type="submission" date="2019-04" db="EMBL/GenBank/DDBJ databases">
        <title>Friends and foes A comparative genomics study of 23 Aspergillus species from section Flavi.</title>
        <authorList>
            <consortium name="DOE Joint Genome Institute"/>
            <person name="Kjaerbolling I."/>
            <person name="Vesth T."/>
            <person name="Frisvad J.C."/>
            <person name="Nybo J.L."/>
            <person name="Theobald S."/>
            <person name="Kildgaard S."/>
            <person name="Isbrandt T."/>
            <person name="Kuo A."/>
            <person name="Sato A."/>
            <person name="Lyhne E.K."/>
            <person name="Kogle M.E."/>
            <person name="Wiebenga A."/>
            <person name="Kun R.S."/>
            <person name="Lubbers R.J."/>
            <person name="Makela M.R."/>
            <person name="Barry K."/>
            <person name="Chovatia M."/>
            <person name="Clum A."/>
            <person name="Daum C."/>
            <person name="Haridas S."/>
            <person name="He G."/>
            <person name="LaButti K."/>
            <person name="Lipzen A."/>
            <person name="Mondo S."/>
            <person name="Riley R."/>
            <person name="Salamov A."/>
            <person name="Simmons B.A."/>
            <person name="Magnuson J.K."/>
            <person name="Henrissat B."/>
            <person name="Mortensen U.H."/>
            <person name="Larsen T.O."/>
            <person name="Devries R.P."/>
            <person name="Grigoriev I.V."/>
            <person name="Machida M."/>
            <person name="Baker S.E."/>
            <person name="Andersen M.R."/>
        </authorList>
    </citation>
    <scope>NUCLEOTIDE SEQUENCE [LARGE SCALE GENOMIC DNA]</scope>
    <source>
        <strain evidence="6 7">IBT 18842</strain>
    </source>
</reference>
<gene>
    <name evidence="6" type="ORF">BDV25DRAFT_170535</name>
</gene>
<keyword evidence="2" id="KW-0158">Chromosome</keyword>
<dbReference type="GO" id="GO:0000781">
    <property type="term" value="C:chromosome, telomeric region"/>
    <property type="evidence" value="ECO:0007669"/>
    <property type="project" value="UniProtKB-SubCell"/>
</dbReference>
<dbReference type="Pfam" id="PF10451">
    <property type="entry name" value="Stn1"/>
    <property type="match status" value="1"/>
</dbReference>
<evidence type="ECO:0000256" key="4">
    <source>
        <dbReference type="SAM" id="MobiDB-lite"/>
    </source>
</evidence>
<evidence type="ECO:0000259" key="5">
    <source>
        <dbReference type="Pfam" id="PF10451"/>
    </source>
</evidence>
<feature type="region of interest" description="Disordered" evidence="4">
    <location>
        <begin position="203"/>
        <end position="232"/>
    </location>
</feature>
<dbReference type="AlphaFoldDB" id="A0A5N6TGH4"/>
<organism evidence="6 7">
    <name type="scientific">Aspergillus avenaceus</name>
    <dbReference type="NCBI Taxonomy" id="36643"/>
    <lineage>
        <taxon>Eukaryota</taxon>
        <taxon>Fungi</taxon>
        <taxon>Dikarya</taxon>
        <taxon>Ascomycota</taxon>
        <taxon>Pezizomycotina</taxon>
        <taxon>Eurotiomycetes</taxon>
        <taxon>Eurotiomycetidae</taxon>
        <taxon>Eurotiales</taxon>
        <taxon>Aspergillaceae</taxon>
        <taxon>Aspergillus</taxon>
        <taxon>Aspergillus subgen. Circumdati</taxon>
    </lineage>
</organism>
<evidence type="ECO:0000313" key="6">
    <source>
        <dbReference type="EMBL" id="KAE8145443.1"/>
    </source>
</evidence>
<dbReference type="EMBL" id="ML742345">
    <property type="protein sequence ID" value="KAE8145443.1"/>
    <property type="molecule type" value="Genomic_DNA"/>
</dbReference>
<dbReference type="Proteomes" id="UP000325780">
    <property type="component" value="Unassembled WGS sequence"/>
</dbReference>
<dbReference type="Gene3D" id="2.40.50.140">
    <property type="entry name" value="Nucleic acid-binding proteins"/>
    <property type="match status" value="1"/>
</dbReference>
<feature type="domain" description="CST complex subunit Stn1 N-terminal" evidence="5">
    <location>
        <begin position="46"/>
        <end position="95"/>
    </location>
</feature>
<evidence type="ECO:0000256" key="2">
    <source>
        <dbReference type="ARBA" id="ARBA00022454"/>
    </source>
</evidence>
<keyword evidence="3" id="KW-0779">Telomere</keyword>
<accession>A0A5N6TGH4</accession>
<comment type="subcellular location">
    <subcellularLocation>
        <location evidence="1">Chromosome</location>
        <location evidence="1">Telomere</location>
    </subcellularLocation>
</comment>
<sequence>MATADNGDLVFYPAYCFRASPTHFTWVKMAAVDVHLLKRKVEFKDQSIFFYLNHPIRFVSVVGIIVARTEYPALTILTLDDSSGATVEVVVCKVSATTDEVKPVKGAKGGGAESLQAPYTTKHVAATNRTDLDITALVPGAVSQLKGTLSAFRGTMQIRLERASVIRDTNAEMRFLDQRGRFLVEVLSIPWSVTRKEMARLRQEADEEEEKLEDGREKMQKRQRRRTEREERDYKKIQKLWEQEEQIRAKEAVYCRDSGAKVMRDIKRKKAG</sequence>